<dbReference type="EMBL" id="KN839910">
    <property type="protein sequence ID" value="KIJ58808.1"/>
    <property type="molecule type" value="Genomic_DNA"/>
</dbReference>
<dbReference type="OrthoDB" id="3246730at2759"/>
<dbReference type="AlphaFoldDB" id="A0A0C9VZA6"/>
<sequence length="815" mass="91818">MPSATQAYLDWAYAREQKGRMGFFKELSSKYAEGVGVGSKYTVNMVDTFRAEKVPIIVLPNDLYLVSAVVRHGAIPCSPIQVNDAFSIDTLELFRVARNCNLHFSIQAFVRMMSDLQGIQFNPYRSRQFTITLDLYLQILRQVKVLVQTALRRNVPNWRLQNSYPSCTYVLEAEPGLKFSLLYTMDGNDSLKRAVKQEGEDEDEDTSTDTPGEEVLPGQSLGCNRYLTCEEVDVYANDHANVDLIHERYDRYIFDETGIFMAVCRHGFSLVITDMVRSGERAKYPLAVVSRLLTAYGRGLGAGYDIRCKFKTTLDCSSLGPRSRSLKHTSLVGSFHGHAHSRLCQLSHLATYVEGLGLEDLEGCEQTFLKSNALASSTWYASAFHRRQTIAGYFEHNDEYEVYQNLSTFLYNNYKQALEKLSEGRKKLPELKRELSISDDLIFHTWLAEERAYLLSRRKEPEEETLQMTYWQKLTDLAQSKVRLRATDGWSVITPATADEHLEGDVRLTTRSEMIRCHAQENYDGNLAVVQELELKLGIRRHWEPDDEEWQRAGRLVANRKYQRALDALESLVVARIFELGKMNQAGTGYKLRKHIGKALQAQSSAIKTALDSYNNAACALSPSHHTLVFEEVIEYAFLADFDLLYEEIKRLNVETRRLVTYLRDEDHYLQACEAQLHTSSPALAHQLKVLQNICARFNAHHLKKLGEIAALPGFSGDLSPGTSLRKQPGSSVGGVSVVIPTLSSSKSSTTLGTTAIADDTPEELDMEEEEDETSEECTRTLEDVLTATMPVLLVISSSCNNLSVLAIFCQGPSA</sequence>
<protein>
    <submittedName>
        <fullName evidence="2">Unplaced genomic scaffold scaffold_76, whole genome shotgun sequence</fullName>
    </submittedName>
</protein>
<dbReference type="Proteomes" id="UP000053820">
    <property type="component" value="Unassembled WGS sequence"/>
</dbReference>
<organism evidence="2 3">
    <name type="scientific">Hydnomerulius pinastri MD-312</name>
    <dbReference type="NCBI Taxonomy" id="994086"/>
    <lineage>
        <taxon>Eukaryota</taxon>
        <taxon>Fungi</taxon>
        <taxon>Dikarya</taxon>
        <taxon>Basidiomycota</taxon>
        <taxon>Agaricomycotina</taxon>
        <taxon>Agaricomycetes</taxon>
        <taxon>Agaricomycetidae</taxon>
        <taxon>Boletales</taxon>
        <taxon>Boletales incertae sedis</taxon>
        <taxon>Leucogyrophana</taxon>
    </lineage>
</organism>
<accession>A0A0C9VZA6</accession>
<reference evidence="2 3" key="1">
    <citation type="submission" date="2014-04" db="EMBL/GenBank/DDBJ databases">
        <title>Evolutionary Origins and Diversification of the Mycorrhizal Mutualists.</title>
        <authorList>
            <consortium name="DOE Joint Genome Institute"/>
            <consortium name="Mycorrhizal Genomics Consortium"/>
            <person name="Kohler A."/>
            <person name="Kuo A."/>
            <person name="Nagy L.G."/>
            <person name="Floudas D."/>
            <person name="Copeland A."/>
            <person name="Barry K.W."/>
            <person name="Cichocki N."/>
            <person name="Veneault-Fourrey C."/>
            <person name="LaButti K."/>
            <person name="Lindquist E.A."/>
            <person name="Lipzen A."/>
            <person name="Lundell T."/>
            <person name="Morin E."/>
            <person name="Murat C."/>
            <person name="Riley R."/>
            <person name="Ohm R."/>
            <person name="Sun H."/>
            <person name="Tunlid A."/>
            <person name="Henrissat B."/>
            <person name="Grigoriev I.V."/>
            <person name="Hibbett D.S."/>
            <person name="Martin F."/>
        </authorList>
    </citation>
    <scope>NUCLEOTIDE SEQUENCE [LARGE SCALE GENOMIC DNA]</scope>
    <source>
        <strain evidence="2 3">MD-312</strain>
    </source>
</reference>
<evidence type="ECO:0000313" key="2">
    <source>
        <dbReference type="EMBL" id="KIJ58808.1"/>
    </source>
</evidence>
<dbReference type="HOGENOM" id="CLU_013084_2_0_1"/>
<name>A0A0C9VZA6_9AGAM</name>
<dbReference type="InterPro" id="IPR040521">
    <property type="entry name" value="KDZ"/>
</dbReference>
<dbReference type="Pfam" id="PF18758">
    <property type="entry name" value="KDZ"/>
    <property type="match status" value="1"/>
</dbReference>
<keyword evidence="3" id="KW-1185">Reference proteome</keyword>
<dbReference type="PANTHER" id="PTHR33096">
    <property type="entry name" value="CXC2 DOMAIN-CONTAINING PROTEIN"/>
    <property type="match status" value="1"/>
</dbReference>
<proteinExistence type="predicted"/>
<evidence type="ECO:0000313" key="3">
    <source>
        <dbReference type="Proteomes" id="UP000053820"/>
    </source>
</evidence>
<evidence type="ECO:0000256" key="1">
    <source>
        <dbReference type="SAM" id="MobiDB-lite"/>
    </source>
</evidence>
<dbReference type="PANTHER" id="PTHR33096:SF1">
    <property type="entry name" value="CXC1-LIKE CYSTEINE CLUSTER ASSOCIATED WITH KDZ TRANSPOSASES DOMAIN-CONTAINING PROTEIN"/>
    <property type="match status" value="1"/>
</dbReference>
<gene>
    <name evidence="2" type="ORF">HYDPIDRAFT_178002</name>
</gene>
<feature type="region of interest" description="Disordered" evidence="1">
    <location>
        <begin position="196"/>
        <end position="215"/>
    </location>
</feature>